<dbReference type="RefSeq" id="WP_162355064.1">
    <property type="nucleotide sequence ID" value="NZ_CP048209.1"/>
</dbReference>
<evidence type="ECO:0000256" key="1">
    <source>
        <dbReference type="SAM" id="Phobius"/>
    </source>
</evidence>
<reference evidence="2 3" key="1">
    <citation type="submission" date="2020-01" db="EMBL/GenBank/DDBJ databases">
        <title>Paenibacillus sp. nov., isolated from tomato rhizosphere.</title>
        <authorList>
            <person name="Weon H.-Y."/>
            <person name="Lee S.A."/>
        </authorList>
    </citation>
    <scope>NUCLEOTIDE SEQUENCE [LARGE SCALE GENOMIC DNA]</scope>
    <source>
        <strain evidence="2 3">12200R-189</strain>
    </source>
</reference>
<dbReference type="AlphaFoldDB" id="A0A6C0FPE7"/>
<gene>
    <name evidence="2" type="ORF">GXP70_02820</name>
</gene>
<name>A0A6C0FPE7_9BACL</name>
<organism evidence="2 3">
    <name type="scientific">Paenibacillus lycopersici</name>
    <dbReference type="NCBI Taxonomy" id="2704462"/>
    <lineage>
        <taxon>Bacteria</taxon>
        <taxon>Bacillati</taxon>
        <taxon>Bacillota</taxon>
        <taxon>Bacilli</taxon>
        <taxon>Bacillales</taxon>
        <taxon>Paenibacillaceae</taxon>
        <taxon>Paenibacillus</taxon>
    </lineage>
</organism>
<keyword evidence="3" id="KW-1185">Reference proteome</keyword>
<evidence type="ECO:0000313" key="2">
    <source>
        <dbReference type="EMBL" id="QHT58996.1"/>
    </source>
</evidence>
<keyword evidence="1" id="KW-0812">Transmembrane</keyword>
<dbReference type="Gene3D" id="3.10.50.10">
    <property type="match status" value="1"/>
</dbReference>
<dbReference type="GO" id="GO:0016787">
    <property type="term" value="F:hydrolase activity"/>
    <property type="evidence" value="ECO:0007669"/>
    <property type="project" value="UniProtKB-KW"/>
</dbReference>
<proteinExistence type="predicted"/>
<dbReference type="Gene3D" id="3.20.20.80">
    <property type="entry name" value="Glycosidases"/>
    <property type="match status" value="1"/>
</dbReference>
<evidence type="ECO:0000313" key="3">
    <source>
        <dbReference type="Proteomes" id="UP000476064"/>
    </source>
</evidence>
<dbReference type="SUPFAM" id="SSF51445">
    <property type="entry name" value="(Trans)glycosidases"/>
    <property type="match status" value="1"/>
</dbReference>
<keyword evidence="1" id="KW-1133">Transmembrane helix</keyword>
<protein>
    <submittedName>
        <fullName evidence="2">Glycosyl hydrolase</fullName>
    </submittedName>
</protein>
<keyword evidence="2" id="KW-0378">Hydrolase</keyword>
<dbReference type="EMBL" id="CP048209">
    <property type="protein sequence ID" value="QHT58996.1"/>
    <property type="molecule type" value="Genomic_DNA"/>
</dbReference>
<dbReference type="InterPro" id="IPR029070">
    <property type="entry name" value="Chitinase_insertion_sf"/>
</dbReference>
<dbReference type="PANTHER" id="PTHR46066:SF2">
    <property type="entry name" value="CHITINASE DOMAIN-CONTAINING PROTEIN 1"/>
    <property type="match status" value="1"/>
</dbReference>
<accession>A0A6C0FPE7</accession>
<dbReference type="PANTHER" id="PTHR46066">
    <property type="entry name" value="CHITINASE DOMAIN-CONTAINING PROTEIN 1 FAMILY MEMBER"/>
    <property type="match status" value="1"/>
</dbReference>
<dbReference type="Proteomes" id="UP000476064">
    <property type="component" value="Chromosome"/>
</dbReference>
<sequence length="365" mass="39961">MRRRSRSRRKSAAGLAIVAAAIAVFLLYTTIKDRSSDNPALGAPPVQSGSELPFTLSAWIVDWQWEAGIGDFDAIASGLDHVQAFAAYFGSKDELYFTETDGRLLPETLAAARRGGVTGTQLTVVNDRYTEDGSSSEEKDPALVRRLMLTGASRGKHMDNLLAAMDNYGFEGLELDYEKVPDGTWNNYALFIRELYARLHEQGKSLRVVLESRAPIEKLRLPEGPEYVMMAYNLYGGFSGPGPKADDKFIARLANRMKALPGDNAVALSLGGFDWSANGQVTALTEEKAAELSSGARQLTRDGASGSLYFDYKDEAGAAHTVWYADSTTLKRWIGVVRKSGLHKVALWRLGGLSDEMRTAIQEGF</sequence>
<feature type="transmembrane region" description="Helical" evidence="1">
    <location>
        <begin position="12"/>
        <end position="31"/>
    </location>
</feature>
<keyword evidence="1" id="KW-0472">Membrane</keyword>
<dbReference type="KEGG" id="plyc:GXP70_02820"/>
<dbReference type="InterPro" id="IPR017853">
    <property type="entry name" value="GH"/>
</dbReference>